<dbReference type="Proteomes" id="UP000646484">
    <property type="component" value="Unassembled WGS sequence"/>
</dbReference>
<evidence type="ECO:0000256" key="4">
    <source>
        <dbReference type="ARBA" id="ARBA00007739"/>
    </source>
</evidence>
<dbReference type="Pfam" id="PF00912">
    <property type="entry name" value="Transgly"/>
    <property type="match status" value="1"/>
</dbReference>
<keyword evidence="8" id="KW-0328">Glycosyltransferase</keyword>
<accession>A0ABR7CZ87</accession>
<evidence type="ECO:0000259" key="19">
    <source>
        <dbReference type="Pfam" id="PF00912"/>
    </source>
</evidence>
<comment type="subcellular location">
    <subcellularLocation>
        <location evidence="1">Cell membrane</location>
    </subcellularLocation>
</comment>
<gene>
    <name evidence="20" type="ORF">H8S64_05945</name>
</gene>
<keyword evidence="12" id="KW-0573">Peptidoglycan synthesis</keyword>
<evidence type="ECO:0000256" key="16">
    <source>
        <dbReference type="ARBA" id="ARBA00034000"/>
    </source>
</evidence>
<dbReference type="Pfam" id="PF00905">
    <property type="entry name" value="Transpeptidase"/>
    <property type="match status" value="1"/>
</dbReference>
<dbReference type="InterPro" id="IPR001264">
    <property type="entry name" value="Glyco_trans_51"/>
</dbReference>
<evidence type="ECO:0000256" key="17">
    <source>
        <dbReference type="ARBA" id="ARBA00049902"/>
    </source>
</evidence>
<evidence type="ECO:0000256" key="6">
    <source>
        <dbReference type="ARBA" id="ARBA00022645"/>
    </source>
</evidence>
<dbReference type="Gene3D" id="1.10.3810.10">
    <property type="entry name" value="Biosynthetic peptidoglycan transglycosylase-like"/>
    <property type="match status" value="1"/>
</dbReference>
<dbReference type="EMBL" id="JACOOH010000002">
    <property type="protein sequence ID" value="MBC5620635.1"/>
    <property type="molecule type" value="Genomic_DNA"/>
</dbReference>
<evidence type="ECO:0000256" key="7">
    <source>
        <dbReference type="ARBA" id="ARBA00022670"/>
    </source>
</evidence>
<comment type="catalytic activity">
    <reaction evidence="17">
        <text>[GlcNAc-(1-&gt;4)-Mur2Ac(oyl-L-Ala-gamma-D-Glu-L-Lys-D-Ala-D-Ala)](n)-di-trans,octa-cis-undecaprenyl diphosphate + beta-D-GlcNAc-(1-&gt;4)-Mur2Ac(oyl-L-Ala-gamma-D-Glu-L-Lys-D-Ala-D-Ala)-di-trans,octa-cis-undecaprenyl diphosphate = [GlcNAc-(1-&gt;4)-Mur2Ac(oyl-L-Ala-gamma-D-Glu-L-Lys-D-Ala-D-Ala)](n+1)-di-trans,octa-cis-undecaprenyl diphosphate + di-trans,octa-cis-undecaprenyl diphosphate + H(+)</text>
        <dbReference type="Rhea" id="RHEA:23708"/>
        <dbReference type="Rhea" id="RHEA-COMP:9602"/>
        <dbReference type="Rhea" id="RHEA-COMP:9603"/>
        <dbReference type="ChEBI" id="CHEBI:15378"/>
        <dbReference type="ChEBI" id="CHEBI:58405"/>
        <dbReference type="ChEBI" id="CHEBI:60033"/>
        <dbReference type="ChEBI" id="CHEBI:78435"/>
        <dbReference type="EC" id="2.4.99.28"/>
    </reaction>
</comment>
<evidence type="ECO:0000313" key="21">
    <source>
        <dbReference type="Proteomes" id="UP000646484"/>
    </source>
</evidence>
<protein>
    <submittedName>
        <fullName evidence="20">Transglycosylase domain-containing protein</fullName>
    </submittedName>
</protein>
<evidence type="ECO:0000256" key="2">
    <source>
        <dbReference type="ARBA" id="ARBA00004752"/>
    </source>
</evidence>
<keyword evidence="9" id="KW-0808">Transferase</keyword>
<evidence type="ECO:0000256" key="3">
    <source>
        <dbReference type="ARBA" id="ARBA00007090"/>
    </source>
</evidence>
<evidence type="ECO:0000256" key="9">
    <source>
        <dbReference type="ARBA" id="ARBA00022679"/>
    </source>
</evidence>
<keyword evidence="7" id="KW-0645">Protease</keyword>
<comment type="catalytic activity">
    <reaction evidence="16">
        <text>Preferential cleavage: (Ac)2-L-Lys-D-Ala-|-D-Ala. Also transpeptidation of peptidyl-alanyl moieties that are N-acyl substituents of D-alanine.</text>
        <dbReference type="EC" id="3.4.16.4"/>
    </reaction>
</comment>
<evidence type="ECO:0000256" key="12">
    <source>
        <dbReference type="ARBA" id="ARBA00022984"/>
    </source>
</evidence>
<feature type="domain" description="Penicillin-binding protein transpeptidase" evidence="18">
    <location>
        <begin position="431"/>
        <end position="666"/>
    </location>
</feature>
<dbReference type="InterPro" id="IPR012338">
    <property type="entry name" value="Beta-lactam/transpept-like"/>
</dbReference>
<organism evidence="20 21">
    <name type="scientific">Butyricimonas hominis</name>
    <dbReference type="NCBI Taxonomy" id="2763032"/>
    <lineage>
        <taxon>Bacteria</taxon>
        <taxon>Pseudomonadati</taxon>
        <taxon>Bacteroidota</taxon>
        <taxon>Bacteroidia</taxon>
        <taxon>Bacteroidales</taxon>
        <taxon>Odoribacteraceae</taxon>
        <taxon>Butyricimonas</taxon>
    </lineage>
</organism>
<reference evidence="20 21" key="1">
    <citation type="submission" date="2020-08" db="EMBL/GenBank/DDBJ databases">
        <title>Genome public.</title>
        <authorList>
            <person name="Liu C."/>
            <person name="Sun Q."/>
        </authorList>
    </citation>
    <scope>NUCLEOTIDE SEQUENCE [LARGE SCALE GENOMIC DNA]</scope>
    <source>
        <strain evidence="20 21">NSJ-56</strain>
    </source>
</reference>
<dbReference type="PANTHER" id="PTHR32282">
    <property type="entry name" value="BINDING PROTEIN TRANSPEPTIDASE, PUTATIVE-RELATED"/>
    <property type="match status" value="1"/>
</dbReference>
<evidence type="ECO:0000259" key="18">
    <source>
        <dbReference type="Pfam" id="PF00905"/>
    </source>
</evidence>
<keyword evidence="21" id="KW-1185">Reference proteome</keyword>
<dbReference type="SUPFAM" id="SSF56601">
    <property type="entry name" value="beta-lactamase/transpeptidase-like"/>
    <property type="match status" value="1"/>
</dbReference>
<dbReference type="RefSeq" id="WP_186975344.1">
    <property type="nucleotide sequence ID" value="NZ_JACOOH010000002.1"/>
</dbReference>
<comment type="similarity">
    <text evidence="4">In the N-terminal section; belongs to the glycosyltransferase 51 family.</text>
</comment>
<evidence type="ECO:0000256" key="14">
    <source>
        <dbReference type="ARBA" id="ARBA00023268"/>
    </source>
</evidence>
<keyword evidence="14" id="KW-0511">Multifunctional enzyme</keyword>
<keyword evidence="10" id="KW-0378">Hydrolase</keyword>
<dbReference type="InterPro" id="IPR023346">
    <property type="entry name" value="Lysozyme-like_dom_sf"/>
</dbReference>
<dbReference type="SUPFAM" id="SSF53955">
    <property type="entry name" value="Lysozyme-like"/>
    <property type="match status" value="1"/>
</dbReference>
<evidence type="ECO:0000313" key="20">
    <source>
        <dbReference type="EMBL" id="MBC5620635.1"/>
    </source>
</evidence>
<name>A0ABR7CZ87_9BACT</name>
<keyword evidence="13" id="KW-0472">Membrane</keyword>
<comment type="caution">
    <text evidence="20">The sequence shown here is derived from an EMBL/GenBank/DDBJ whole genome shotgun (WGS) entry which is preliminary data.</text>
</comment>
<feature type="domain" description="Glycosyl transferase family 51" evidence="19">
    <location>
        <begin position="75"/>
        <end position="254"/>
    </location>
</feature>
<evidence type="ECO:0000256" key="15">
    <source>
        <dbReference type="ARBA" id="ARBA00023316"/>
    </source>
</evidence>
<keyword evidence="5" id="KW-1003">Cell membrane</keyword>
<keyword evidence="6" id="KW-0121">Carboxypeptidase</keyword>
<evidence type="ECO:0000256" key="13">
    <source>
        <dbReference type="ARBA" id="ARBA00023136"/>
    </source>
</evidence>
<dbReference type="InterPro" id="IPR050396">
    <property type="entry name" value="Glycosyltr_51/Transpeptidase"/>
</dbReference>
<comment type="similarity">
    <text evidence="3">In the C-terminal section; belongs to the transpeptidase family.</text>
</comment>
<evidence type="ECO:0000256" key="8">
    <source>
        <dbReference type="ARBA" id="ARBA00022676"/>
    </source>
</evidence>
<proteinExistence type="inferred from homology"/>
<comment type="pathway">
    <text evidence="2">Cell wall biogenesis; peptidoglycan biosynthesis.</text>
</comment>
<evidence type="ECO:0000256" key="11">
    <source>
        <dbReference type="ARBA" id="ARBA00022960"/>
    </source>
</evidence>
<keyword evidence="15" id="KW-0961">Cell wall biogenesis/degradation</keyword>
<evidence type="ECO:0000256" key="1">
    <source>
        <dbReference type="ARBA" id="ARBA00004236"/>
    </source>
</evidence>
<dbReference type="PANTHER" id="PTHR32282:SF11">
    <property type="entry name" value="PENICILLIN-BINDING PROTEIN 1B"/>
    <property type="match status" value="1"/>
</dbReference>
<evidence type="ECO:0000256" key="5">
    <source>
        <dbReference type="ARBA" id="ARBA00022475"/>
    </source>
</evidence>
<dbReference type="InterPro" id="IPR036950">
    <property type="entry name" value="PBP_transglycosylase"/>
</dbReference>
<evidence type="ECO:0000256" key="10">
    <source>
        <dbReference type="ARBA" id="ARBA00022801"/>
    </source>
</evidence>
<keyword evidence="11" id="KW-0133">Cell shape</keyword>
<sequence length="785" mass="89500">MEKRKKVQKRKPKKQKKSFLKRVVKTLLLTALLCVFLVGLFVYCVYYGMWGKIPDYQDLREIRNFEASSLYSSDGELLGKYYVENRTNVPFGEISRNAVNALIATEDVRFYEHKGFDKISMLRVLFKTLLLGDRSSGGGSTISQQLAKNLFPREYRSSLMLPVIKIKEIITAHRLEKLYSKDEILTLYLNTVSFGEGTFGIESAAQKYFSTTATQLTIPEAATLIGLLKGPSYYNPRVHPDRMLQRRNTVIAQMEKYDYLTEAEAEQLKKEKLELRYKPLNHYSGLAPYLREQIRQDAMKLIAKYNEANSTNYNLYKDGLILTTTIDAEMQRYAEDAMHTHMKSLQNSFYTHWDKQDPWYKEPDILDKAIRESTTYKSLKQQGLGEKAILAALNEKKCMTIYSAYQGEVEMQMSPIDSIKHYLKILHPGMIAIEPHTGKVKVWIGGLDFKYFQYDQVLAPRQVGSVFKPVVYSAAVEHGARVDAYYKDEQKSYPEYDNWTPRNSNNRYEGFYTLKGALSQSINTIAVEVLLQTGIDTTIAHARRLGIQSDLPAVPSIALGAANIPLKEMVLPYLCYANNGVLTEPYYLVSIKDREGRIIYEAEPPRKEQVLPSGEAHLMSSMLTAVIQEGTGKRLINNYGLNMAIAGKTGTTQNQADGWFIGYTPRIVVGIRVGANNSRVHFKSTSLGQGANMALPIFGLFMQDCLKSSTYSYWAKLSFPVPPMSTQKELEVPTFKENINILDRLTNRKLEKVKHHEEVAPETEQPKKKGFFKKIGDLFKKKDKK</sequence>
<dbReference type="InterPro" id="IPR001460">
    <property type="entry name" value="PCN-bd_Tpept"/>
</dbReference>
<dbReference type="Gene3D" id="3.40.710.10">
    <property type="entry name" value="DD-peptidase/beta-lactamase superfamily"/>
    <property type="match status" value="1"/>
</dbReference>